<accession>A7HKY5</accession>
<comment type="subcellular location">
    <subcellularLocation>
        <location evidence="1">Cell membrane</location>
    </subcellularLocation>
</comment>
<dbReference type="InterPro" id="IPR003439">
    <property type="entry name" value="ABC_transporter-like_ATP-bd"/>
</dbReference>
<evidence type="ECO:0000313" key="10">
    <source>
        <dbReference type="EMBL" id="ABS60568.1"/>
    </source>
</evidence>
<dbReference type="InterPro" id="IPR050763">
    <property type="entry name" value="ABC_transporter_ATP-binding"/>
</dbReference>
<dbReference type="InterPro" id="IPR003593">
    <property type="entry name" value="AAA+_ATPase"/>
</dbReference>
<protein>
    <submittedName>
        <fullName evidence="10">ABC transporter related</fullName>
    </submittedName>
</protein>
<dbReference type="CDD" id="cd03263">
    <property type="entry name" value="ABC_subfamily_A"/>
    <property type="match status" value="1"/>
</dbReference>
<dbReference type="PROSITE" id="PS50893">
    <property type="entry name" value="ABC_TRANSPORTER_2"/>
    <property type="match status" value="1"/>
</dbReference>
<keyword evidence="5" id="KW-0547">Nucleotide-binding</keyword>
<keyword evidence="11" id="KW-1185">Reference proteome</keyword>
<evidence type="ECO:0000256" key="8">
    <source>
        <dbReference type="ARBA" id="ARBA00023136"/>
    </source>
</evidence>
<evidence type="ECO:0000256" key="4">
    <source>
        <dbReference type="ARBA" id="ARBA00022475"/>
    </source>
</evidence>
<dbReference type="PROSITE" id="PS00211">
    <property type="entry name" value="ABC_TRANSPORTER_1"/>
    <property type="match status" value="1"/>
</dbReference>
<comment type="similarity">
    <text evidence="2">Belongs to the ABC transporter superfamily.</text>
</comment>
<reference evidence="10 11" key="1">
    <citation type="submission" date="2007-07" db="EMBL/GenBank/DDBJ databases">
        <title>Complete sequence of Fervidobacterium nodosum Rt17-B1.</title>
        <authorList>
            <consortium name="US DOE Joint Genome Institute"/>
            <person name="Copeland A."/>
            <person name="Lucas S."/>
            <person name="Lapidus A."/>
            <person name="Barry K."/>
            <person name="Glavina del Rio T."/>
            <person name="Dalin E."/>
            <person name="Tice H."/>
            <person name="Pitluck S."/>
            <person name="Saunders E."/>
            <person name="Brettin T."/>
            <person name="Bruce D."/>
            <person name="Detter J.C."/>
            <person name="Han C."/>
            <person name="Schmutz J."/>
            <person name="Larimer F."/>
            <person name="Land M."/>
            <person name="Hauser L."/>
            <person name="Kyrpides N."/>
            <person name="Mikhailova N."/>
            <person name="Nelson K."/>
            <person name="Gogarten J.P."/>
            <person name="Noll K."/>
            <person name="Richardson P."/>
        </authorList>
    </citation>
    <scope>NUCLEOTIDE SEQUENCE [LARGE SCALE GENOMIC DNA]</scope>
    <source>
        <strain evidence="11">ATCC 35602 / DSM 5306 / Rt17-B1</strain>
    </source>
</reference>
<reference evidence="10 11" key="2">
    <citation type="journal article" date="2009" name="Proc. Natl. Acad. Sci. U.S.A.">
        <title>On the chimeric nature, thermophilic origin, and phylogenetic placement of the Thermotogales.</title>
        <authorList>
            <person name="Zhaxybayeva O."/>
            <person name="Swithers K.S."/>
            <person name="Lapierre P."/>
            <person name="Fournier G.P."/>
            <person name="Bickhart D.M."/>
            <person name="DeBoy R.T."/>
            <person name="Nelson K.E."/>
            <person name="Nesbo C.L."/>
            <person name="Doolittle W.F."/>
            <person name="Gogarten J.P."/>
            <person name="Noll K.M."/>
        </authorList>
    </citation>
    <scope>NUCLEOTIDE SEQUENCE [LARGE SCALE GENOMIC DNA]</scope>
    <source>
        <strain evidence="11">ATCC 35602 / DSM 5306 / Rt17-B1</strain>
    </source>
</reference>
<dbReference type="GO" id="GO:0016887">
    <property type="term" value="F:ATP hydrolysis activity"/>
    <property type="evidence" value="ECO:0007669"/>
    <property type="project" value="InterPro"/>
</dbReference>
<evidence type="ECO:0000256" key="2">
    <source>
        <dbReference type="ARBA" id="ARBA00005417"/>
    </source>
</evidence>
<keyword evidence="8" id="KW-0472">Membrane</keyword>
<organism evidence="10 11">
    <name type="scientific">Fervidobacterium nodosum (strain ATCC 35602 / DSM 5306 / Rt17-B1)</name>
    <dbReference type="NCBI Taxonomy" id="381764"/>
    <lineage>
        <taxon>Bacteria</taxon>
        <taxon>Thermotogati</taxon>
        <taxon>Thermotogota</taxon>
        <taxon>Thermotogae</taxon>
        <taxon>Thermotogales</taxon>
        <taxon>Fervidobacteriaceae</taxon>
        <taxon>Fervidobacterium</taxon>
    </lineage>
</organism>
<dbReference type="AlphaFoldDB" id="A7HKY5"/>
<dbReference type="KEGG" id="fno:Fnod_0713"/>
<dbReference type="Proteomes" id="UP000002415">
    <property type="component" value="Chromosome"/>
</dbReference>
<dbReference type="PANTHER" id="PTHR42711:SF5">
    <property type="entry name" value="ABC TRANSPORTER ATP-BINDING PROTEIN NATA"/>
    <property type="match status" value="1"/>
</dbReference>
<proteinExistence type="inferred from homology"/>
<keyword evidence="3" id="KW-0813">Transport</keyword>
<evidence type="ECO:0000256" key="6">
    <source>
        <dbReference type="ARBA" id="ARBA00022840"/>
    </source>
</evidence>
<dbReference type="GO" id="GO:0005886">
    <property type="term" value="C:plasma membrane"/>
    <property type="evidence" value="ECO:0007669"/>
    <property type="project" value="UniProtKB-SubCell"/>
</dbReference>
<keyword evidence="6" id="KW-0067">ATP-binding</keyword>
<dbReference type="HOGENOM" id="CLU_000604_1_2_0"/>
<name>A7HKY5_FERNB</name>
<dbReference type="eggNOG" id="COG1131">
    <property type="taxonomic scope" value="Bacteria"/>
</dbReference>
<dbReference type="InterPro" id="IPR027417">
    <property type="entry name" value="P-loop_NTPase"/>
</dbReference>
<keyword evidence="4" id="KW-1003">Cell membrane</keyword>
<dbReference type="SUPFAM" id="SSF52540">
    <property type="entry name" value="P-loop containing nucleoside triphosphate hydrolases"/>
    <property type="match status" value="1"/>
</dbReference>
<dbReference type="Pfam" id="PF00005">
    <property type="entry name" value="ABC_tran"/>
    <property type="match status" value="1"/>
</dbReference>
<dbReference type="EMBL" id="CP000771">
    <property type="protein sequence ID" value="ABS60568.1"/>
    <property type="molecule type" value="Genomic_DNA"/>
</dbReference>
<dbReference type="RefSeq" id="WP_011993887.1">
    <property type="nucleotide sequence ID" value="NC_009718.1"/>
</dbReference>
<feature type="domain" description="ABC transporter" evidence="9">
    <location>
        <begin position="10"/>
        <end position="234"/>
    </location>
</feature>
<dbReference type="SMART" id="SM00382">
    <property type="entry name" value="AAA"/>
    <property type="match status" value="1"/>
</dbReference>
<evidence type="ECO:0000313" key="11">
    <source>
        <dbReference type="Proteomes" id="UP000002415"/>
    </source>
</evidence>
<evidence type="ECO:0000256" key="3">
    <source>
        <dbReference type="ARBA" id="ARBA00022448"/>
    </source>
</evidence>
<evidence type="ECO:0000256" key="5">
    <source>
        <dbReference type="ARBA" id="ARBA00022741"/>
    </source>
</evidence>
<sequence>MIQNSSEPVLKVSNLKKYYPGVKAVDGVSFELFPGEIISVLGPNGAGKTTTIEIIEGLRVKDEGEIIYFGKYNEINDKIKDRIGVCFQENFYFEELTVVEILKLFSSLYTKCLPIDEILNTFELNEKKKTRVKHLSGGQKQRLAVALAFVNDPDIVFLDEPTVGLDPHARRHLWDIILKFKLLGKSIILTTHYMDEAQILSDRVYIIDYGKIIATGTPHELIISSGLNSVIEFPKEYSEYFQQDELVIVGEYAYMHVSDSVKAIQNLLEKGIHDFVVRHPTLEDVFLKLTGRKID</sequence>
<dbReference type="GO" id="GO:0005524">
    <property type="term" value="F:ATP binding"/>
    <property type="evidence" value="ECO:0007669"/>
    <property type="project" value="UniProtKB-KW"/>
</dbReference>
<dbReference type="InterPro" id="IPR017871">
    <property type="entry name" value="ABC_transporter-like_CS"/>
</dbReference>
<evidence type="ECO:0000259" key="9">
    <source>
        <dbReference type="PROSITE" id="PS50893"/>
    </source>
</evidence>
<evidence type="ECO:0000256" key="7">
    <source>
        <dbReference type="ARBA" id="ARBA00022967"/>
    </source>
</evidence>
<dbReference type="FunFam" id="3.40.50.300:FF:000589">
    <property type="entry name" value="ABC transporter, ATP-binding subunit"/>
    <property type="match status" value="1"/>
</dbReference>
<dbReference type="PANTHER" id="PTHR42711">
    <property type="entry name" value="ABC TRANSPORTER ATP-BINDING PROTEIN"/>
    <property type="match status" value="1"/>
</dbReference>
<evidence type="ECO:0000256" key="1">
    <source>
        <dbReference type="ARBA" id="ARBA00004236"/>
    </source>
</evidence>
<gene>
    <name evidence="10" type="ordered locus">Fnod_0713</name>
</gene>
<keyword evidence="7" id="KW-1278">Translocase</keyword>
<dbReference type="STRING" id="381764.Fnod_0713"/>
<dbReference type="Gene3D" id="3.40.50.300">
    <property type="entry name" value="P-loop containing nucleotide triphosphate hydrolases"/>
    <property type="match status" value="1"/>
</dbReference>